<gene>
    <name evidence="1" type="ordered locus">GAU_2248</name>
</gene>
<evidence type="ECO:0000313" key="1">
    <source>
        <dbReference type="EMBL" id="BAH39290.1"/>
    </source>
</evidence>
<name>C1A9W3_GEMAT</name>
<reference evidence="2" key="1">
    <citation type="submission" date="2006-03" db="EMBL/GenBank/DDBJ databases">
        <title>Complete genome sequence of Gemmatimonas aurantiaca T-27 that represents a novel phylum Gemmatimonadetes.</title>
        <authorList>
            <person name="Takasaki K."/>
            <person name="Ichikawa N."/>
            <person name="Miura H."/>
            <person name="Matsushita S."/>
            <person name="Watanabe Y."/>
            <person name="Oguchi A."/>
            <person name="Ankai A."/>
            <person name="Yashiro I."/>
            <person name="Takahashi M."/>
            <person name="Terui Y."/>
            <person name="Fukui S."/>
            <person name="Yokoyama H."/>
            <person name="Tanikawa S."/>
            <person name="Hanada S."/>
            <person name="Kamagata Y."/>
            <person name="Fujita N."/>
        </authorList>
    </citation>
    <scope>NUCLEOTIDE SEQUENCE [LARGE SCALE GENOMIC DNA]</scope>
    <source>
        <strain evidence="2">T-27 / DSM 14586 / JCM 11422 / NBRC 100505</strain>
    </source>
</reference>
<accession>C1A9W3</accession>
<evidence type="ECO:0000313" key="2">
    <source>
        <dbReference type="Proteomes" id="UP000002209"/>
    </source>
</evidence>
<protein>
    <submittedName>
        <fullName evidence="1">Uncharacterized protein</fullName>
    </submittedName>
</protein>
<dbReference type="AlphaFoldDB" id="C1A9W3"/>
<dbReference type="KEGG" id="gau:GAU_2248"/>
<dbReference type="HOGENOM" id="CLU_1576232_0_0_0"/>
<dbReference type="STRING" id="379066.GAU_2248"/>
<dbReference type="eggNOG" id="COG4220">
    <property type="taxonomic scope" value="Bacteria"/>
</dbReference>
<dbReference type="InterPro" id="IPR036388">
    <property type="entry name" value="WH-like_DNA-bd_sf"/>
</dbReference>
<organism evidence="1 2">
    <name type="scientific">Gemmatimonas aurantiaca (strain DSM 14586 / JCM 11422 / NBRC 100505 / T-27)</name>
    <dbReference type="NCBI Taxonomy" id="379066"/>
    <lineage>
        <taxon>Bacteria</taxon>
        <taxon>Pseudomonadati</taxon>
        <taxon>Gemmatimonadota</taxon>
        <taxon>Gemmatimonadia</taxon>
        <taxon>Gemmatimonadales</taxon>
        <taxon>Gemmatimonadaceae</taxon>
        <taxon>Gemmatimonas</taxon>
    </lineage>
</organism>
<dbReference type="Proteomes" id="UP000002209">
    <property type="component" value="Chromosome"/>
</dbReference>
<keyword evidence="2" id="KW-1185">Reference proteome</keyword>
<sequence>MSDGHTFSQTQMAAILGVTSPTIRAAIDEGAPGVHAQGSRGTKGKIDATQFVPWWIERERSRAREKDKGQSQAAIERELDIEMKREKLLKEKREALPRAVMVNTLRDVATRLNVTITQMPDREADTIIGLRDRESAREALQLIAESLRGDLRSPEAWMPPELPQLELSA</sequence>
<dbReference type="Gene3D" id="1.10.10.10">
    <property type="entry name" value="Winged helix-like DNA-binding domain superfamily/Winged helix DNA-binding domain"/>
    <property type="match status" value="1"/>
</dbReference>
<proteinExistence type="predicted"/>
<dbReference type="EMBL" id="AP009153">
    <property type="protein sequence ID" value="BAH39290.1"/>
    <property type="molecule type" value="Genomic_DNA"/>
</dbReference>